<dbReference type="RefSeq" id="WP_106145440.1">
    <property type="nucleotide sequence ID" value="NZ_PVYX01000002.1"/>
</dbReference>
<dbReference type="GO" id="GO:0004222">
    <property type="term" value="F:metalloendopeptidase activity"/>
    <property type="evidence" value="ECO:0007669"/>
    <property type="project" value="TreeGrafter"/>
</dbReference>
<evidence type="ECO:0000259" key="1">
    <source>
        <dbReference type="Pfam" id="PF01551"/>
    </source>
</evidence>
<sequence length="222" mass="25332">MLEDFLKEHHPGPILDNRILLSDYVPLDISVQNKEIDKYEMTTPVGCQSYIDEVLEKEGKKVAFGGYLEQRGIYNSFGRFDEGEQRNIHLGMDFWHGAGTKVHVPIDGKVHSFRNNEDIGNYGPTIVLEHHFDSLTFYTLYGHLSLESLNGLQKGKVFREGETLATLGTPEINVNYAPHLHFQIIKDIQGYKGDYPGVCSQKELDFYKNNCPNPNLLLKMKI</sequence>
<dbReference type="Proteomes" id="UP000237640">
    <property type="component" value="Unassembled WGS sequence"/>
</dbReference>
<dbReference type="EMBL" id="PVYX01000002">
    <property type="protein sequence ID" value="PRX54129.1"/>
    <property type="molecule type" value="Genomic_DNA"/>
</dbReference>
<reference evidence="2 3" key="1">
    <citation type="submission" date="2018-03" db="EMBL/GenBank/DDBJ databases">
        <title>Genomic Encyclopedia of Archaeal and Bacterial Type Strains, Phase II (KMG-II): from individual species to whole genera.</title>
        <authorList>
            <person name="Goeker M."/>
        </authorList>
    </citation>
    <scope>NUCLEOTIDE SEQUENCE [LARGE SCALE GENOMIC DNA]</scope>
    <source>
        <strain evidence="2 3">DSM 25027</strain>
    </source>
</reference>
<protein>
    <submittedName>
        <fullName evidence="2">Peptidase M23-like protein</fullName>
    </submittedName>
</protein>
<name>A0A2T0M9H7_9FLAO</name>
<dbReference type="Gene3D" id="2.70.70.10">
    <property type="entry name" value="Glucose Permease (Domain IIA)"/>
    <property type="match status" value="1"/>
</dbReference>
<dbReference type="Pfam" id="PF01551">
    <property type="entry name" value="Peptidase_M23"/>
    <property type="match status" value="1"/>
</dbReference>
<dbReference type="InterPro" id="IPR050570">
    <property type="entry name" value="Cell_wall_metabolism_enzyme"/>
</dbReference>
<dbReference type="InterPro" id="IPR011055">
    <property type="entry name" value="Dup_hybrid_motif"/>
</dbReference>
<evidence type="ECO:0000313" key="3">
    <source>
        <dbReference type="Proteomes" id="UP000237640"/>
    </source>
</evidence>
<evidence type="ECO:0000313" key="2">
    <source>
        <dbReference type="EMBL" id="PRX54129.1"/>
    </source>
</evidence>
<gene>
    <name evidence="2" type="ORF">CLV81_2525</name>
</gene>
<accession>A0A2T0M9H7</accession>
<proteinExistence type="predicted"/>
<dbReference type="AlphaFoldDB" id="A0A2T0M9H7"/>
<keyword evidence="3" id="KW-1185">Reference proteome</keyword>
<dbReference type="PANTHER" id="PTHR21666:SF285">
    <property type="entry name" value="M23 FAMILY METALLOPEPTIDASE"/>
    <property type="match status" value="1"/>
</dbReference>
<dbReference type="OrthoDB" id="9801052at2"/>
<comment type="caution">
    <text evidence="2">The sequence shown here is derived from an EMBL/GenBank/DDBJ whole genome shotgun (WGS) entry which is preliminary data.</text>
</comment>
<dbReference type="InterPro" id="IPR016047">
    <property type="entry name" value="M23ase_b-sheet_dom"/>
</dbReference>
<feature type="domain" description="M23ase beta-sheet core" evidence="1">
    <location>
        <begin position="88"/>
        <end position="187"/>
    </location>
</feature>
<dbReference type="CDD" id="cd12797">
    <property type="entry name" value="M23_peptidase"/>
    <property type="match status" value="1"/>
</dbReference>
<dbReference type="PANTHER" id="PTHR21666">
    <property type="entry name" value="PEPTIDASE-RELATED"/>
    <property type="match status" value="1"/>
</dbReference>
<dbReference type="SUPFAM" id="SSF51261">
    <property type="entry name" value="Duplicated hybrid motif"/>
    <property type="match status" value="1"/>
</dbReference>
<organism evidence="2 3">
    <name type="scientific">Flagellimonas meridianipacifica</name>
    <dbReference type="NCBI Taxonomy" id="1080225"/>
    <lineage>
        <taxon>Bacteria</taxon>
        <taxon>Pseudomonadati</taxon>
        <taxon>Bacteroidota</taxon>
        <taxon>Flavobacteriia</taxon>
        <taxon>Flavobacteriales</taxon>
        <taxon>Flavobacteriaceae</taxon>
        <taxon>Flagellimonas</taxon>
    </lineage>
</organism>